<accession>A0AB34JPL4</accession>
<dbReference type="SUPFAM" id="SSF54427">
    <property type="entry name" value="NTF2-like"/>
    <property type="match status" value="1"/>
</dbReference>
<dbReference type="Pfam" id="PF17775">
    <property type="entry name" value="YchJ_M-like"/>
    <property type="match status" value="1"/>
</dbReference>
<evidence type="ECO:0000256" key="1">
    <source>
        <dbReference type="SAM" id="MobiDB-lite"/>
    </source>
</evidence>
<protein>
    <recommendedName>
        <fullName evidence="3">YchJ-like middle NTF2-like domain-containing protein</fullName>
    </recommendedName>
</protein>
<dbReference type="AlphaFoldDB" id="A0AB34JPL4"/>
<dbReference type="Proteomes" id="UP001515480">
    <property type="component" value="Unassembled WGS sequence"/>
</dbReference>
<feature type="chain" id="PRO_5044344123" description="YchJ-like middle NTF2-like domain-containing protein" evidence="2">
    <location>
        <begin position="18"/>
        <end position="252"/>
    </location>
</feature>
<evidence type="ECO:0000259" key="3">
    <source>
        <dbReference type="Pfam" id="PF17775"/>
    </source>
</evidence>
<gene>
    <name evidence="4" type="ORF">AB1Y20_018965</name>
</gene>
<dbReference type="InterPro" id="IPR048469">
    <property type="entry name" value="YchJ-like_M"/>
</dbReference>
<feature type="region of interest" description="Disordered" evidence="1">
    <location>
        <begin position="79"/>
        <end position="103"/>
    </location>
</feature>
<comment type="caution">
    <text evidence="4">The sequence shown here is derived from an EMBL/GenBank/DDBJ whole genome shotgun (WGS) entry which is preliminary data.</text>
</comment>
<keyword evidence="5" id="KW-1185">Reference proteome</keyword>
<organism evidence="4 5">
    <name type="scientific">Prymnesium parvum</name>
    <name type="common">Toxic golden alga</name>
    <dbReference type="NCBI Taxonomy" id="97485"/>
    <lineage>
        <taxon>Eukaryota</taxon>
        <taxon>Haptista</taxon>
        <taxon>Haptophyta</taxon>
        <taxon>Prymnesiophyceae</taxon>
        <taxon>Prymnesiales</taxon>
        <taxon>Prymnesiaceae</taxon>
        <taxon>Prymnesium</taxon>
    </lineage>
</organism>
<evidence type="ECO:0000313" key="5">
    <source>
        <dbReference type="Proteomes" id="UP001515480"/>
    </source>
</evidence>
<reference evidence="4 5" key="1">
    <citation type="journal article" date="2024" name="Science">
        <title>Giant polyketide synthase enzymes in the biosynthesis of giant marine polyether toxins.</title>
        <authorList>
            <person name="Fallon T.R."/>
            <person name="Shende V.V."/>
            <person name="Wierzbicki I.H."/>
            <person name="Pendleton A.L."/>
            <person name="Watervoot N.F."/>
            <person name="Auber R.P."/>
            <person name="Gonzalez D.J."/>
            <person name="Wisecaver J.H."/>
            <person name="Moore B.S."/>
        </authorList>
    </citation>
    <scope>NUCLEOTIDE SEQUENCE [LARGE SCALE GENOMIC DNA]</scope>
    <source>
        <strain evidence="4 5">12B1</strain>
    </source>
</reference>
<feature type="domain" description="YchJ-like middle NTF2-like" evidence="3">
    <location>
        <begin position="141"/>
        <end position="243"/>
    </location>
</feature>
<keyword evidence="2" id="KW-0732">Signal</keyword>
<evidence type="ECO:0000313" key="4">
    <source>
        <dbReference type="EMBL" id="KAL1524054.1"/>
    </source>
</evidence>
<dbReference type="InterPro" id="IPR032710">
    <property type="entry name" value="NTF2-like_dom_sf"/>
</dbReference>
<feature type="signal peptide" evidence="2">
    <location>
        <begin position="1"/>
        <end position="17"/>
    </location>
</feature>
<proteinExistence type="predicted"/>
<sequence>MQALALVLGLLATSCAALRTPHAARCRPRCGQPAMCDPAAADTDELAKYRAERLASLTPAQRKQRDVAYAKRLVARAPRGRGFRSEQKASTSGKGFSSKRRGLNYDRRPKADEACACGSGLQYGSCCSRHHGALCCEAADPSALVRARYTAYCYRLPDFLMATTDPEGEEFQADAASWKKSLLQFCDQMDFQRLEVQHVNVDASPPTVQFQASLVQKGTLNLMDMRETSEFIERDGKWFYTHGTVAYESPRA</sequence>
<evidence type="ECO:0000256" key="2">
    <source>
        <dbReference type="SAM" id="SignalP"/>
    </source>
</evidence>
<dbReference type="Gene3D" id="3.10.450.50">
    <property type="match status" value="1"/>
</dbReference>
<dbReference type="EMBL" id="JBGBPQ010000005">
    <property type="protein sequence ID" value="KAL1524054.1"/>
    <property type="molecule type" value="Genomic_DNA"/>
</dbReference>
<name>A0AB34JPL4_PRYPA</name>